<dbReference type="InterPro" id="IPR011604">
    <property type="entry name" value="PDDEXK-like_dom_sf"/>
</dbReference>
<protein>
    <submittedName>
        <fullName evidence="1">YqaJ-like viral recombinase domain protein</fullName>
    </submittedName>
</protein>
<evidence type="ECO:0000313" key="1">
    <source>
        <dbReference type="EMBL" id="ETZ04359.1"/>
    </source>
</evidence>
<organism evidence="1 2">
    <name type="scientific">Holospora undulata HU1</name>
    <dbReference type="NCBI Taxonomy" id="1321371"/>
    <lineage>
        <taxon>Bacteria</taxon>
        <taxon>Pseudomonadati</taxon>
        <taxon>Pseudomonadota</taxon>
        <taxon>Alphaproteobacteria</taxon>
        <taxon>Holosporales</taxon>
        <taxon>Holosporaceae</taxon>
        <taxon>Holospora</taxon>
    </lineage>
</organism>
<dbReference type="Proteomes" id="UP000026922">
    <property type="component" value="Unassembled WGS sequence"/>
</dbReference>
<dbReference type="Gene3D" id="3.90.320.10">
    <property type="match status" value="1"/>
</dbReference>
<dbReference type="AlphaFoldDB" id="A0A061JHK7"/>
<proteinExistence type="predicted"/>
<gene>
    <name evidence="1" type="ORF">K737_301196</name>
</gene>
<keyword evidence="2" id="KW-1185">Reference proteome</keyword>
<dbReference type="EMBL" id="ARPM03000202">
    <property type="protein sequence ID" value="ETZ04359.1"/>
    <property type="molecule type" value="Genomic_DNA"/>
</dbReference>
<accession>A0A061JHK7</accession>
<reference evidence="1 2" key="1">
    <citation type="journal article" date="2013" name="Genome Announc.">
        <title>Draft Genome Sequence of Holospora undulata Strain HU1, a Micronucleus-Specific Symbiont of the Ciliate Paramecium caudatum.</title>
        <authorList>
            <person name="Dohra H."/>
            <person name="Suzuki H."/>
            <person name="Suzuki T."/>
            <person name="Tanaka K."/>
            <person name="Fujishima M."/>
        </authorList>
    </citation>
    <scope>NUCLEOTIDE SEQUENCE [LARGE SCALE GENOMIC DNA]</scope>
    <source>
        <strain evidence="1 2">HU1</strain>
    </source>
</reference>
<name>A0A061JHK7_9PROT</name>
<comment type="caution">
    <text evidence="1">The sequence shown here is derived from an EMBL/GenBank/DDBJ whole genome shotgun (WGS) entry which is preliminary data.</text>
</comment>
<evidence type="ECO:0000313" key="2">
    <source>
        <dbReference type="Proteomes" id="UP000026922"/>
    </source>
</evidence>
<sequence>MESKLAAMLDSAIAREHQQKPKRSYLGASRLGENCARKLQYEFMGAEPDQPFSGKQLRTFAMGHHLESLVISWMKDAGFDIITRNKDGQKYSFSVANDRIAGHIDGVIVAGPDGFLYPALFECKTLNNKSWKDLEKHGLAVSKPGYYVQIQLYMAYMQLTEGPALLVALNKDSSELYFEWVAFDGAVAQKYSDRAVQILQASEASELLPRLSQDPNYFECKWCPYHKTCFGGGI</sequence>